<accession>A0AAV3P404</accession>
<reference evidence="7 8" key="1">
    <citation type="submission" date="2024-01" db="EMBL/GenBank/DDBJ databases">
        <title>The complete chloroplast genome sequence of Lithospermum erythrorhizon: insights into the phylogenetic relationship among Boraginaceae species and the maternal lineages of purple gromwells.</title>
        <authorList>
            <person name="Okada T."/>
            <person name="Watanabe K."/>
        </authorList>
    </citation>
    <scope>NUCLEOTIDE SEQUENCE [LARGE SCALE GENOMIC DNA]</scope>
</reference>
<evidence type="ECO:0000256" key="4">
    <source>
        <dbReference type="ARBA" id="ARBA00022968"/>
    </source>
</evidence>
<keyword evidence="4" id="KW-0812">Transmembrane</keyword>
<dbReference type="AlphaFoldDB" id="A0AAV3P404"/>
<dbReference type="InterPro" id="IPR040911">
    <property type="entry name" value="Exostosin_GT47"/>
</dbReference>
<dbReference type="GO" id="GO:0000139">
    <property type="term" value="C:Golgi membrane"/>
    <property type="evidence" value="ECO:0007669"/>
    <property type="project" value="UniProtKB-SubCell"/>
</dbReference>
<feature type="domain" description="Exostosin GT47" evidence="6">
    <location>
        <begin position="6"/>
        <end position="115"/>
    </location>
</feature>
<evidence type="ECO:0000256" key="3">
    <source>
        <dbReference type="ARBA" id="ARBA00022676"/>
    </source>
</evidence>
<evidence type="ECO:0000313" key="8">
    <source>
        <dbReference type="Proteomes" id="UP001454036"/>
    </source>
</evidence>
<proteinExistence type="inferred from homology"/>
<keyword evidence="5" id="KW-0333">Golgi apparatus</keyword>
<dbReference type="GO" id="GO:0016757">
    <property type="term" value="F:glycosyltransferase activity"/>
    <property type="evidence" value="ECO:0007669"/>
    <property type="project" value="UniProtKB-KW"/>
</dbReference>
<evidence type="ECO:0000256" key="5">
    <source>
        <dbReference type="ARBA" id="ARBA00023034"/>
    </source>
</evidence>
<keyword evidence="3" id="KW-0808">Transferase</keyword>
<keyword evidence="4" id="KW-0735">Signal-anchor</keyword>
<name>A0AAV3P404_LITER</name>
<dbReference type="PANTHER" id="PTHR11062">
    <property type="entry name" value="EXOSTOSIN HEPARAN SULFATE GLYCOSYLTRANSFERASE -RELATED"/>
    <property type="match status" value="1"/>
</dbReference>
<dbReference type="EMBL" id="BAABME010016211">
    <property type="protein sequence ID" value="GAA0144965.1"/>
    <property type="molecule type" value="Genomic_DNA"/>
</dbReference>
<dbReference type="PANTHER" id="PTHR11062:SF95">
    <property type="entry name" value="EXOSTOSIN GT47 DOMAIN-CONTAINING PROTEIN"/>
    <property type="match status" value="1"/>
</dbReference>
<evidence type="ECO:0000256" key="2">
    <source>
        <dbReference type="ARBA" id="ARBA00010271"/>
    </source>
</evidence>
<dbReference type="InterPro" id="IPR004263">
    <property type="entry name" value="Exostosin"/>
</dbReference>
<protein>
    <submittedName>
        <fullName evidence="7">Glycosyltransferase</fullName>
    </submittedName>
</protein>
<dbReference type="Proteomes" id="UP001454036">
    <property type="component" value="Unassembled WGS sequence"/>
</dbReference>
<evidence type="ECO:0000256" key="1">
    <source>
        <dbReference type="ARBA" id="ARBA00004323"/>
    </source>
</evidence>
<keyword evidence="3" id="KW-0328">Glycosyltransferase</keyword>
<dbReference type="Pfam" id="PF03016">
    <property type="entry name" value="Exostosin_GT47"/>
    <property type="match status" value="1"/>
</dbReference>
<keyword evidence="8" id="KW-1185">Reference proteome</keyword>
<comment type="caution">
    <text evidence="7">The sequence shown here is derived from an EMBL/GenBank/DDBJ whole genome shotgun (WGS) entry which is preliminary data.</text>
</comment>
<comment type="subcellular location">
    <subcellularLocation>
        <location evidence="1">Golgi apparatus membrane</location>
        <topology evidence="1">Single-pass type II membrane protein</topology>
    </subcellularLocation>
</comment>
<comment type="similarity">
    <text evidence="2">Belongs to the glycosyltransferase 47 family.</text>
</comment>
<evidence type="ECO:0000313" key="7">
    <source>
        <dbReference type="EMBL" id="GAA0144965.1"/>
    </source>
</evidence>
<organism evidence="7 8">
    <name type="scientific">Lithospermum erythrorhizon</name>
    <name type="common">Purple gromwell</name>
    <name type="synonym">Lithospermum officinale var. erythrorhizon</name>
    <dbReference type="NCBI Taxonomy" id="34254"/>
    <lineage>
        <taxon>Eukaryota</taxon>
        <taxon>Viridiplantae</taxon>
        <taxon>Streptophyta</taxon>
        <taxon>Embryophyta</taxon>
        <taxon>Tracheophyta</taxon>
        <taxon>Spermatophyta</taxon>
        <taxon>Magnoliopsida</taxon>
        <taxon>eudicotyledons</taxon>
        <taxon>Gunneridae</taxon>
        <taxon>Pentapetalae</taxon>
        <taxon>asterids</taxon>
        <taxon>lamiids</taxon>
        <taxon>Boraginales</taxon>
        <taxon>Boraginaceae</taxon>
        <taxon>Boraginoideae</taxon>
        <taxon>Lithospermeae</taxon>
        <taxon>Lithospermum</taxon>
    </lineage>
</organism>
<evidence type="ECO:0000259" key="6">
    <source>
        <dbReference type="Pfam" id="PF03016"/>
    </source>
</evidence>
<gene>
    <name evidence="7" type="ORF">LIER_36045</name>
</gene>
<sequence>MQPWEKLAFFAGSMNSPVREKLLQAWGNDSEVSVSSGRLKTPYDQALLSSRFCLHVKGFEVNTARIGDALYYGCVPVIIANHYDLPFADILNWKSFSVVVATLDIPSLKKVLQSISLNEYVGLQKNVLEVRKHFQWHLDPLDYDAFHMVMYELWLRRSSVGVLGDF</sequence>